<dbReference type="PROSITE" id="PS00356">
    <property type="entry name" value="HTH_LACI_1"/>
    <property type="match status" value="1"/>
</dbReference>
<dbReference type="GO" id="GO:0003700">
    <property type="term" value="F:DNA-binding transcription factor activity"/>
    <property type="evidence" value="ECO:0007669"/>
    <property type="project" value="TreeGrafter"/>
</dbReference>
<evidence type="ECO:0000256" key="1">
    <source>
        <dbReference type="ARBA" id="ARBA00022491"/>
    </source>
</evidence>
<dbReference type="InterPro" id="IPR010982">
    <property type="entry name" value="Lambda_DNA-bd_dom_sf"/>
</dbReference>
<dbReference type="SUPFAM" id="SSF53822">
    <property type="entry name" value="Periplasmic binding protein-like I"/>
    <property type="match status" value="1"/>
</dbReference>
<dbReference type="PROSITE" id="PS50932">
    <property type="entry name" value="HTH_LACI_2"/>
    <property type="match status" value="1"/>
</dbReference>
<keyword evidence="4" id="KW-0804">Transcription</keyword>
<dbReference type="Gene3D" id="1.10.260.40">
    <property type="entry name" value="lambda repressor-like DNA-binding domains"/>
    <property type="match status" value="1"/>
</dbReference>
<dbReference type="SUPFAM" id="SSF47413">
    <property type="entry name" value="lambda repressor-like DNA-binding domains"/>
    <property type="match status" value="1"/>
</dbReference>
<comment type="caution">
    <text evidence="6">The sequence shown here is derived from an EMBL/GenBank/DDBJ whole genome shotgun (WGS) entry which is preliminary data.</text>
</comment>
<dbReference type="Pfam" id="PF13377">
    <property type="entry name" value="Peripla_BP_3"/>
    <property type="match status" value="1"/>
</dbReference>
<evidence type="ECO:0000313" key="7">
    <source>
        <dbReference type="Proteomes" id="UP000539146"/>
    </source>
</evidence>
<name>A0A850DR81_9MICO</name>
<keyword evidence="2" id="KW-0805">Transcription regulation</keyword>
<accession>A0A850DR81</accession>
<dbReference type="Pfam" id="PF00356">
    <property type="entry name" value="LacI"/>
    <property type="match status" value="1"/>
</dbReference>
<dbReference type="CDD" id="cd06267">
    <property type="entry name" value="PBP1_LacI_sugar_binding-like"/>
    <property type="match status" value="1"/>
</dbReference>
<dbReference type="SMART" id="SM00354">
    <property type="entry name" value="HTH_LACI"/>
    <property type="match status" value="1"/>
</dbReference>
<evidence type="ECO:0000256" key="4">
    <source>
        <dbReference type="ARBA" id="ARBA00023163"/>
    </source>
</evidence>
<dbReference type="AlphaFoldDB" id="A0A850DR81"/>
<reference evidence="6 7" key="1">
    <citation type="submission" date="2020-05" db="EMBL/GenBank/DDBJ databases">
        <title>Genome Sequencing of Type Strains.</title>
        <authorList>
            <person name="Lemaire J.F."/>
            <person name="Inderbitzin P."/>
            <person name="Gregorio O.A."/>
            <person name="Collins S.B."/>
            <person name="Wespe N."/>
            <person name="Knight-Connoni V."/>
        </authorList>
    </citation>
    <scope>NUCLEOTIDE SEQUENCE [LARGE SCALE GENOMIC DNA]</scope>
    <source>
        <strain evidence="6 7">DSM 20512</strain>
    </source>
</reference>
<sequence length="347" mass="36980">MSGEADGDRQPRGRGAQPTILDVAARAGVSKSAVSRVLSGTGRFSDETRERVERAAAELGYVANAMARGLVSGRTHTIGMLVRDASSMVYTALHAVMERRASELGYRVVTTTGVGRVQDEKSALAALVSMRVDGLVVCSGLMPAAEIAEFAPRIATVVAGRPELHPALSSVYCDETHGGATIADAVVAAGHRTAVVLTVPVGDALTQHARTRAMVERLRERGVRVVDLDASFVRPVSELAADVQDVVRESGATAVMCPTDRLMLELCDALSRRGIRVPEDLSVTGFDGVFPLANDWIGFTTLEQPIERIGREAIDLVVGRIDDPSRPVEHRSLRGTVIPGRTLRAVT</sequence>
<dbReference type="Proteomes" id="UP000539146">
    <property type="component" value="Unassembled WGS sequence"/>
</dbReference>
<feature type="domain" description="HTH lacI-type" evidence="5">
    <location>
        <begin position="18"/>
        <end position="72"/>
    </location>
</feature>
<protein>
    <submittedName>
        <fullName evidence="6">LacI family DNA-binding transcriptional regulator</fullName>
    </submittedName>
</protein>
<keyword evidence="3 6" id="KW-0238">DNA-binding</keyword>
<dbReference type="PANTHER" id="PTHR30146">
    <property type="entry name" value="LACI-RELATED TRANSCRIPTIONAL REPRESSOR"/>
    <property type="match status" value="1"/>
</dbReference>
<dbReference type="InterPro" id="IPR046335">
    <property type="entry name" value="LacI/GalR-like_sensor"/>
</dbReference>
<dbReference type="InterPro" id="IPR000843">
    <property type="entry name" value="HTH_LacI"/>
</dbReference>
<organism evidence="6 7">
    <name type="scientific">Curtobacterium citreum</name>
    <dbReference type="NCBI Taxonomy" id="2036"/>
    <lineage>
        <taxon>Bacteria</taxon>
        <taxon>Bacillati</taxon>
        <taxon>Actinomycetota</taxon>
        <taxon>Actinomycetes</taxon>
        <taxon>Micrococcales</taxon>
        <taxon>Microbacteriaceae</taxon>
        <taxon>Curtobacterium</taxon>
    </lineage>
</organism>
<dbReference type="InterPro" id="IPR028082">
    <property type="entry name" value="Peripla_BP_I"/>
</dbReference>
<dbReference type="EMBL" id="JABMCG010000047">
    <property type="protein sequence ID" value="NUU26640.1"/>
    <property type="molecule type" value="Genomic_DNA"/>
</dbReference>
<evidence type="ECO:0000259" key="5">
    <source>
        <dbReference type="PROSITE" id="PS50932"/>
    </source>
</evidence>
<proteinExistence type="predicted"/>
<evidence type="ECO:0000313" key="6">
    <source>
        <dbReference type="EMBL" id="NUU26640.1"/>
    </source>
</evidence>
<evidence type="ECO:0000256" key="3">
    <source>
        <dbReference type="ARBA" id="ARBA00023125"/>
    </source>
</evidence>
<dbReference type="Gene3D" id="3.40.50.2300">
    <property type="match status" value="2"/>
</dbReference>
<dbReference type="CDD" id="cd01392">
    <property type="entry name" value="HTH_LacI"/>
    <property type="match status" value="1"/>
</dbReference>
<dbReference type="PANTHER" id="PTHR30146:SF148">
    <property type="entry name" value="HTH-TYPE TRANSCRIPTIONAL REPRESSOR PURR-RELATED"/>
    <property type="match status" value="1"/>
</dbReference>
<evidence type="ECO:0000256" key="2">
    <source>
        <dbReference type="ARBA" id="ARBA00023015"/>
    </source>
</evidence>
<dbReference type="GO" id="GO:0000976">
    <property type="term" value="F:transcription cis-regulatory region binding"/>
    <property type="evidence" value="ECO:0007669"/>
    <property type="project" value="TreeGrafter"/>
</dbReference>
<keyword evidence="1" id="KW-0678">Repressor</keyword>
<gene>
    <name evidence="6" type="ORF">HP467_00715</name>
</gene>